<evidence type="ECO:0000313" key="1">
    <source>
        <dbReference type="EMBL" id="KAF2690564.1"/>
    </source>
</evidence>
<reference evidence="1" key="1">
    <citation type="journal article" date="2020" name="Stud. Mycol.">
        <title>101 Dothideomycetes genomes: a test case for predicting lifestyles and emergence of pathogens.</title>
        <authorList>
            <person name="Haridas S."/>
            <person name="Albert R."/>
            <person name="Binder M."/>
            <person name="Bloem J."/>
            <person name="Labutti K."/>
            <person name="Salamov A."/>
            <person name="Andreopoulos B."/>
            <person name="Baker S."/>
            <person name="Barry K."/>
            <person name="Bills G."/>
            <person name="Bluhm B."/>
            <person name="Cannon C."/>
            <person name="Castanera R."/>
            <person name="Culley D."/>
            <person name="Daum C."/>
            <person name="Ezra D."/>
            <person name="Gonzalez J."/>
            <person name="Henrissat B."/>
            <person name="Kuo A."/>
            <person name="Liang C."/>
            <person name="Lipzen A."/>
            <person name="Lutzoni F."/>
            <person name="Magnuson J."/>
            <person name="Mondo S."/>
            <person name="Nolan M."/>
            <person name="Ohm R."/>
            <person name="Pangilinan J."/>
            <person name="Park H.-J."/>
            <person name="Ramirez L."/>
            <person name="Alfaro M."/>
            <person name="Sun H."/>
            <person name="Tritt A."/>
            <person name="Yoshinaga Y."/>
            <person name="Zwiers L.-H."/>
            <person name="Turgeon B."/>
            <person name="Goodwin S."/>
            <person name="Spatafora J."/>
            <person name="Crous P."/>
            <person name="Grigoriev I."/>
        </authorList>
    </citation>
    <scope>NUCLEOTIDE SEQUENCE</scope>
    <source>
        <strain evidence="1">CBS 122367</strain>
    </source>
</reference>
<protein>
    <submittedName>
        <fullName evidence="1">Uncharacterized protein</fullName>
    </submittedName>
</protein>
<organism evidence="1 2">
    <name type="scientific">Lentithecium fluviatile CBS 122367</name>
    <dbReference type="NCBI Taxonomy" id="1168545"/>
    <lineage>
        <taxon>Eukaryota</taxon>
        <taxon>Fungi</taxon>
        <taxon>Dikarya</taxon>
        <taxon>Ascomycota</taxon>
        <taxon>Pezizomycotina</taxon>
        <taxon>Dothideomycetes</taxon>
        <taxon>Pleosporomycetidae</taxon>
        <taxon>Pleosporales</taxon>
        <taxon>Massarineae</taxon>
        <taxon>Lentitheciaceae</taxon>
        <taxon>Lentithecium</taxon>
    </lineage>
</organism>
<keyword evidence="2" id="KW-1185">Reference proteome</keyword>
<evidence type="ECO:0000313" key="2">
    <source>
        <dbReference type="Proteomes" id="UP000799291"/>
    </source>
</evidence>
<accession>A0A6G1JJ34</accession>
<sequence length="76" mass="8689">MRGRTAQSRPRSPFRNPPTVHLLSLRRHRLPKRVRMEWPCCFAKIRMFFVGSRNVGVLCQSLATLAASDLDLTPSP</sequence>
<dbReference type="AlphaFoldDB" id="A0A6G1JJ34"/>
<dbReference type="Proteomes" id="UP000799291">
    <property type="component" value="Unassembled WGS sequence"/>
</dbReference>
<proteinExistence type="predicted"/>
<gene>
    <name evidence="1" type="ORF">K458DRAFT_382123</name>
</gene>
<dbReference type="EMBL" id="MU005570">
    <property type="protein sequence ID" value="KAF2690564.1"/>
    <property type="molecule type" value="Genomic_DNA"/>
</dbReference>
<name>A0A6G1JJ34_9PLEO</name>